<evidence type="ECO:0008006" key="3">
    <source>
        <dbReference type="Google" id="ProtNLM"/>
    </source>
</evidence>
<protein>
    <recommendedName>
        <fullName evidence="3">CYTH domain-containing protein</fullName>
    </recommendedName>
</protein>
<reference evidence="1 2" key="1">
    <citation type="journal article" date="2015" name="PeerJ">
        <title>First genomic representation of candidate bacterial phylum KSB3 points to enhanced environmental sensing as a trigger of wastewater bulking.</title>
        <authorList>
            <person name="Sekiguchi Y."/>
            <person name="Ohashi A."/>
            <person name="Parks D.H."/>
            <person name="Yamauchi T."/>
            <person name="Tyson G.W."/>
            <person name="Hugenholtz P."/>
        </authorList>
    </citation>
    <scope>NUCLEOTIDE SEQUENCE [LARGE SCALE GENOMIC DNA]</scope>
</reference>
<accession>A0A081BVZ3</accession>
<gene>
    <name evidence="1" type="ORF">U27_03460</name>
</gene>
<dbReference type="HOGENOM" id="CLU_1286882_0_0_0"/>
<sequence length="193" mass="22343">MPEIIPRWEWRTFTYQTDVEAQISMYPLTRQVESSDVYILSELSMENTKVRDNLMDIKSLQVVTKDGLEQWKPVKKAKFPLPLSEVQAMFSLFKVPMPEFSKEVCTFEEFVELARSDDRIICVTVDKSRRLYDVKGCIVEVAALKIEGRSIMTVAVELEDPDKVREIMQMLGLTGLENINYVTAIKRMHKGEL</sequence>
<dbReference type="eggNOG" id="ENOG50314KC">
    <property type="taxonomic scope" value="Bacteria"/>
</dbReference>
<dbReference type="Proteomes" id="UP000030661">
    <property type="component" value="Unassembled WGS sequence"/>
</dbReference>
<evidence type="ECO:0000313" key="1">
    <source>
        <dbReference type="EMBL" id="GAK56498.1"/>
    </source>
</evidence>
<keyword evidence="2" id="KW-1185">Reference proteome</keyword>
<evidence type="ECO:0000313" key="2">
    <source>
        <dbReference type="Proteomes" id="UP000030661"/>
    </source>
</evidence>
<dbReference type="STRING" id="1499967.U27_03460"/>
<dbReference type="AlphaFoldDB" id="A0A081BVZ3"/>
<dbReference type="EMBL" id="DF820464">
    <property type="protein sequence ID" value="GAK56498.1"/>
    <property type="molecule type" value="Genomic_DNA"/>
</dbReference>
<organism evidence="1 2">
    <name type="scientific">Vecturithrix granuli</name>
    <dbReference type="NCBI Taxonomy" id="1499967"/>
    <lineage>
        <taxon>Bacteria</taxon>
        <taxon>Candidatus Moduliflexota</taxon>
        <taxon>Candidatus Vecturitrichia</taxon>
        <taxon>Candidatus Vecturitrichales</taxon>
        <taxon>Candidatus Vecturitrichaceae</taxon>
        <taxon>Candidatus Vecturithrix</taxon>
    </lineage>
</organism>
<proteinExistence type="predicted"/>
<name>A0A081BVZ3_VECG1</name>